<proteinExistence type="inferred from homology"/>
<keyword evidence="4" id="KW-1185">Reference proteome</keyword>
<reference evidence="3 4" key="1">
    <citation type="submission" date="2022-06" db="EMBL/GenBank/DDBJ databases">
        <title>Genomic Encyclopedia of Archaeal and Bacterial Type Strains, Phase II (KMG-II): from individual species to whole genera.</title>
        <authorList>
            <person name="Goeker M."/>
        </authorList>
    </citation>
    <scope>NUCLEOTIDE SEQUENCE [LARGE SCALE GENOMIC DNA]</scope>
    <source>
        <strain evidence="3 4">DSM 45037</strain>
    </source>
</reference>
<accession>A0ABT1GZ79</accession>
<comment type="caution">
    <text evidence="3">The sequence shown here is derived from an EMBL/GenBank/DDBJ whole genome shotgun (WGS) entry which is preliminary data.</text>
</comment>
<dbReference type="RefSeq" id="WP_301284206.1">
    <property type="nucleotide sequence ID" value="NZ_BAAAOE010000001.1"/>
</dbReference>
<sequence>MRIAVVNPNTTVAMTEVAAAAARSVAAPGVEIEAITSSTGPVSIESHYDEAMSVPGLLAAIADGERRGVDGYVVSCFGDPGLDAARELASGPVVGIAEAAMRTAAYLGRGFSVVTTLGRTRGRAADLADHYGLGRFCRGIHACEIAVLDLETDPAAYRRIADACRMAIAQDESDAVVLGCAGMAAMCADLTADLGVPVIDGVCAATLTVQSLVTMGLTTGKLGEFATPLPKRYTGLLSDFSVSATDGLDGSGDRFPPDAGVRLPLSGDQSTGDASGL</sequence>
<name>A0ABT1GZ79_9NOCA</name>
<dbReference type="InterPro" id="IPR053714">
    <property type="entry name" value="Iso_Racemase_Enz_sf"/>
</dbReference>
<feature type="compositionally biased region" description="Polar residues" evidence="2">
    <location>
        <begin position="267"/>
        <end position="277"/>
    </location>
</feature>
<evidence type="ECO:0000313" key="4">
    <source>
        <dbReference type="Proteomes" id="UP001205740"/>
    </source>
</evidence>
<organism evidence="3 4">
    <name type="scientific">Williamsia serinedens</name>
    <dbReference type="NCBI Taxonomy" id="391736"/>
    <lineage>
        <taxon>Bacteria</taxon>
        <taxon>Bacillati</taxon>
        <taxon>Actinomycetota</taxon>
        <taxon>Actinomycetes</taxon>
        <taxon>Mycobacteriales</taxon>
        <taxon>Nocardiaceae</taxon>
        <taxon>Williamsia</taxon>
    </lineage>
</organism>
<evidence type="ECO:0000256" key="2">
    <source>
        <dbReference type="SAM" id="MobiDB-lite"/>
    </source>
</evidence>
<dbReference type="Proteomes" id="UP001205740">
    <property type="component" value="Unassembled WGS sequence"/>
</dbReference>
<dbReference type="Gene3D" id="3.40.50.12500">
    <property type="match status" value="1"/>
</dbReference>
<feature type="region of interest" description="Disordered" evidence="2">
    <location>
        <begin position="248"/>
        <end position="277"/>
    </location>
</feature>
<dbReference type="InterPro" id="IPR052186">
    <property type="entry name" value="Hydantoin_racemase-like"/>
</dbReference>
<protein>
    <submittedName>
        <fullName evidence="3">Allantoin racemase</fullName>
    </submittedName>
</protein>
<dbReference type="Pfam" id="PF01177">
    <property type="entry name" value="Asp_Glu_race"/>
    <property type="match status" value="1"/>
</dbReference>
<comment type="similarity">
    <text evidence="1">Belongs to the HyuE racemase family.</text>
</comment>
<dbReference type="EMBL" id="JAMTCG010000002">
    <property type="protein sequence ID" value="MCP2160256.1"/>
    <property type="molecule type" value="Genomic_DNA"/>
</dbReference>
<dbReference type="InterPro" id="IPR015942">
    <property type="entry name" value="Asp/Glu/hydantoin_racemase"/>
</dbReference>
<dbReference type="PANTHER" id="PTHR28047:SF5">
    <property type="entry name" value="PROTEIN DCG1"/>
    <property type="match status" value="1"/>
</dbReference>
<evidence type="ECO:0000256" key="1">
    <source>
        <dbReference type="ARBA" id="ARBA00038414"/>
    </source>
</evidence>
<dbReference type="PANTHER" id="PTHR28047">
    <property type="entry name" value="PROTEIN DCG1"/>
    <property type="match status" value="1"/>
</dbReference>
<gene>
    <name evidence="3" type="ORF">LX12_001435</name>
</gene>
<evidence type="ECO:0000313" key="3">
    <source>
        <dbReference type="EMBL" id="MCP2160256.1"/>
    </source>
</evidence>